<evidence type="ECO:0000313" key="2">
    <source>
        <dbReference type="EMBL" id="CAG6526962.1"/>
    </source>
</evidence>
<evidence type="ECO:0000256" key="1">
    <source>
        <dbReference type="SAM" id="MobiDB-lite"/>
    </source>
</evidence>
<sequence length="137" mass="14988">MLSGLSVGASPGRSQCQTRPVRVESVRRTEATALPYKSPAEKVQNRPHRRRNRQPGLRVRVGHSDGSEERVSRPDRNSDRPSTERPAKHRPDRCNAGRGNLRAGNAPGVGRKRGKCISLDAAGTAEHGLRPAVERVC</sequence>
<dbReference type="EMBL" id="HBUE01024334">
    <property type="protein sequence ID" value="CAG6454070.1"/>
    <property type="molecule type" value="Transcribed_RNA"/>
</dbReference>
<dbReference type="EMBL" id="HBUE01300573">
    <property type="protein sequence ID" value="CAG6578681.1"/>
    <property type="molecule type" value="Transcribed_RNA"/>
</dbReference>
<feature type="compositionally biased region" description="Basic and acidic residues" evidence="1">
    <location>
        <begin position="21"/>
        <end position="30"/>
    </location>
</feature>
<feature type="compositionally biased region" description="Basic and acidic residues" evidence="1">
    <location>
        <begin position="62"/>
        <end position="86"/>
    </location>
</feature>
<dbReference type="EMBL" id="HBUE01300574">
    <property type="protein sequence ID" value="CAG6578683.1"/>
    <property type="molecule type" value="Transcribed_RNA"/>
</dbReference>
<dbReference type="EMBL" id="HBUE01194593">
    <property type="protein sequence ID" value="CAG6526962.1"/>
    <property type="molecule type" value="Transcribed_RNA"/>
</dbReference>
<accession>A0A8D8H303</accession>
<organism evidence="2">
    <name type="scientific">Culex pipiens</name>
    <name type="common">House mosquito</name>
    <dbReference type="NCBI Taxonomy" id="7175"/>
    <lineage>
        <taxon>Eukaryota</taxon>
        <taxon>Metazoa</taxon>
        <taxon>Ecdysozoa</taxon>
        <taxon>Arthropoda</taxon>
        <taxon>Hexapoda</taxon>
        <taxon>Insecta</taxon>
        <taxon>Pterygota</taxon>
        <taxon>Neoptera</taxon>
        <taxon>Endopterygota</taxon>
        <taxon>Diptera</taxon>
        <taxon>Nematocera</taxon>
        <taxon>Culicoidea</taxon>
        <taxon>Culicidae</taxon>
        <taxon>Culicinae</taxon>
        <taxon>Culicini</taxon>
        <taxon>Culex</taxon>
        <taxon>Culex</taxon>
    </lineage>
</organism>
<reference evidence="2" key="1">
    <citation type="submission" date="2021-05" db="EMBL/GenBank/DDBJ databases">
        <authorList>
            <person name="Alioto T."/>
            <person name="Alioto T."/>
            <person name="Gomez Garrido J."/>
        </authorList>
    </citation>
    <scope>NUCLEOTIDE SEQUENCE</scope>
</reference>
<protein>
    <submittedName>
        <fullName evidence="2">(northern house mosquito) hypothetical protein</fullName>
    </submittedName>
</protein>
<name>A0A8D8H303_CULPI</name>
<dbReference type="AlphaFoldDB" id="A0A8D8H303"/>
<proteinExistence type="predicted"/>
<dbReference type="EMBL" id="HBUE01194592">
    <property type="protein sequence ID" value="CAG6526960.1"/>
    <property type="molecule type" value="Transcribed_RNA"/>
</dbReference>
<feature type="region of interest" description="Disordered" evidence="1">
    <location>
        <begin position="1"/>
        <end position="112"/>
    </location>
</feature>